<reference evidence="2" key="2">
    <citation type="submission" date="2017-11" db="EMBL/GenBank/DDBJ databases">
        <title>Coralsnake Venomics: Analyses of Venom Gland Transcriptomes and Proteomes of Six Brazilian Taxa.</title>
        <authorList>
            <person name="Aird S.D."/>
            <person name="Jorge da Silva N."/>
            <person name="Qiu L."/>
            <person name="Villar-Briones A."/>
            <person name="Aparecida-Saddi V."/>
            <person name="Campos-Telles M.P."/>
            <person name="Grau M."/>
            <person name="Mikheyev A.S."/>
        </authorList>
    </citation>
    <scope>NUCLEOTIDE SEQUENCE</scope>
    <source>
        <tissue evidence="2">Venom_gland</tissue>
    </source>
</reference>
<sequence length="99" mass="11056">MMGVQQPQGQSLLSNQRSGMGSQMQSMMGVQSQNQSLLNSQRGNMGSQMQGLMVQYTPLPSYQVSGAKDGKWGREGNRRERKPQFSCYSTGDLVCKKWM</sequence>
<protein>
    <submittedName>
        <fullName evidence="2">Uncharacterized protein</fullName>
    </submittedName>
</protein>
<feature type="compositionally biased region" description="Low complexity" evidence="1">
    <location>
        <begin position="14"/>
        <end position="41"/>
    </location>
</feature>
<dbReference type="AlphaFoldDB" id="A0A2D4G9Q8"/>
<evidence type="ECO:0000256" key="1">
    <source>
        <dbReference type="SAM" id="MobiDB-lite"/>
    </source>
</evidence>
<dbReference type="EMBL" id="IACJ01115054">
    <property type="protein sequence ID" value="LAA56473.1"/>
    <property type="molecule type" value="Transcribed_RNA"/>
</dbReference>
<evidence type="ECO:0000313" key="2">
    <source>
        <dbReference type="EMBL" id="LAA56473.1"/>
    </source>
</evidence>
<feature type="compositionally biased region" description="Basic and acidic residues" evidence="1">
    <location>
        <begin position="68"/>
        <end position="78"/>
    </location>
</feature>
<reference evidence="2" key="1">
    <citation type="submission" date="2017-07" db="EMBL/GenBank/DDBJ databases">
        <authorList>
            <person name="Mikheyev A."/>
            <person name="Grau M."/>
        </authorList>
    </citation>
    <scope>NUCLEOTIDE SEQUENCE</scope>
    <source>
        <tissue evidence="2">Venom_gland</tissue>
    </source>
</reference>
<name>A0A2D4G9Q8_MICCO</name>
<accession>A0A2D4G9Q8</accession>
<proteinExistence type="predicted"/>
<organism evidence="2">
    <name type="scientific">Micrurus corallinus</name>
    <name type="common">Brazilian coral snake</name>
    <dbReference type="NCBI Taxonomy" id="54390"/>
    <lineage>
        <taxon>Eukaryota</taxon>
        <taxon>Metazoa</taxon>
        <taxon>Chordata</taxon>
        <taxon>Craniata</taxon>
        <taxon>Vertebrata</taxon>
        <taxon>Euteleostomi</taxon>
        <taxon>Lepidosauria</taxon>
        <taxon>Squamata</taxon>
        <taxon>Bifurcata</taxon>
        <taxon>Unidentata</taxon>
        <taxon>Episquamata</taxon>
        <taxon>Toxicofera</taxon>
        <taxon>Serpentes</taxon>
        <taxon>Colubroidea</taxon>
        <taxon>Elapidae</taxon>
        <taxon>Elapinae</taxon>
        <taxon>Micrurus</taxon>
    </lineage>
</organism>
<feature type="region of interest" description="Disordered" evidence="1">
    <location>
        <begin position="66"/>
        <end position="85"/>
    </location>
</feature>
<feature type="region of interest" description="Disordered" evidence="1">
    <location>
        <begin position="1"/>
        <end position="45"/>
    </location>
</feature>
<feature type="compositionally biased region" description="Polar residues" evidence="1">
    <location>
        <begin position="1"/>
        <end position="13"/>
    </location>
</feature>